<keyword evidence="3 4" id="KW-0808">Transferase</keyword>
<dbReference type="PANTHER" id="PTHR12526:SF640">
    <property type="entry name" value="COLANIC ACID BIOSYNTHESIS GLYCOSYLTRANSFERASE WCAL-RELATED"/>
    <property type="match status" value="1"/>
</dbReference>
<dbReference type="Gene3D" id="3.40.50.2000">
    <property type="entry name" value="Glycogen Phosphorylase B"/>
    <property type="match status" value="2"/>
</dbReference>
<dbReference type="KEGG" id="snep:Enr13x_21440"/>
<evidence type="ECO:0000256" key="3">
    <source>
        <dbReference type="ARBA" id="ARBA00022679"/>
    </source>
</evidence>
<evidence type="ECO:0000256" key="1">
    <source>
        <dbReference type="ARBA" id="ARBA00009481"/>
    </source>
</evidence>
<dbReference type="Pfam" id="PF13692">
    <property type="entry name" value="Glyco_trans_1_4"/>
    <property type="match status" value="1"/>
</dbReference>
<reference evidence="4 5" key="1">
    <citation type="submission" date="2019-03" db="EMBL/GenBank/DDBJ databases">
        <title>Deep-cultivation of Planctomycetes and their phenomic and genomic characterization uncovers novel biology.</title>
        <authorList>
            <person name="Wiegand S."/>
            <person name="Jogler M."/>
            <person name="Boedeker C."/>
            <person name="Pinto D."/>
            <person name="Vollmers J."/>
            <person name="Rivas-Marin E."/>
            <person name="Kohn T."/>
            <person name="Peeters S.H."/>
            <person name="Heuer A."/>
            <person name="Rast P."/>
            <person name="Oberbeckmann S."/>
            <person name="Bunk B."/>
            <person name="Jeske O."/>
            <person name="Meyerdierks A."/>
            <person name="Storesund J.E."/>
            <person name="Kallscheuer N."/>
            <person name="Luecker S."/>
            <person name="Lage O.M."/>
            <person name="Pohl T."/>
            <person name="Merkel B.J."/>
            <person name="Hornburger P."/>
            <person name="Mueller R.-W."/>
            <person name="Bruemmer F."/>
            <person name="Labrenz M."/>
            <person name="Spormann A.M."/>
            <person name="Op den Camp H."/>
            <person name="Overmann J."/>
            <person name="Amann R."/>
            <person name="Jetten M.S.M."/>
            <person name="Mascher T."/>
            <person name="Medema M.H."/>
            <person name="Devos D.P."/>
            <person name="Kaster A.-K."/>
            <person name="Ovreas L."/>
            <person name="Rohde M."/>
            <person name="Galperin M.Y."/>
            <person name="Jogler C."/>
        </authorList>
    </citation>
    <scope>NUCLEOTIDE SEQUENCE [LARGE SCALE GENOMIC DNA]</scope>
    <source>
        <strain evidence="4 5">Enr13</strain>
    </source>
</reference>
<dbReference type="GO" id="GO:0016757">
    <property type="term" value="F:glycosyltransferase activity"/>
    <property type="evidence" value="ECO:0007669"/>
    <property type="project" value="UniProtKB-KW"/>
</dbReference>
<dbReference type="AlphaFoldDB" id="A0A518HNB2"/>
<accession>A0A518HNB2</accession>
<proteinExistence type="inferred from homology"/>
<sequence>MCLNKMMRERPARVGFYIGFNRSFTGGPRTAYNLIRHLDRKRFDPVVITNRESEFSDAVLKLDIQPIILGQSHRIGEQDGKSLSGGVLRKIAAGKDLLDHNRSINKILRHHAVKLLWTRNVKGVLLTGLATKQLGIPLIWDIGMEKHSQGILRHLHNLAFRVAARVVTQGDHVQLSTFSANQLHRNRAKLQTIATGVDDDRIRDDANPRNRSDPPWDPFRMICVGSVNQRKNQMLLLRAFGRITRQFPFAQLRLVGPCHDRDYLSQVRSFIAENGLESKVDLLGWRDDVARLLSECHLFVLTSNIEGVPQAVLEAMKSKLPVLATAAGGIPDVITDGKTGWISPVGDEVAFAEKLSHCLSNQHLLPEVASAGADFVANQRSIRNWATEYQALFDELLVPTVV</sequence>
<evidence type="ECO:0000313" key="4">
    <source>
        <dbReference type="EMBL" id="QDV42299.1"/>
    </source>
</evidence>
<comment type="similarity">
    <text evidence="1">Belongs to the glycosyltransferase group 1 family. Glycosyltransferase 4 subfamily.</text>
</comment>
<evidence type="ECO:0000313" key="5">
    <source>
        <dbReference type="Proteomes" id="UP000319004"/>
    </source>
</evidence>
<dbReference type="CDD" id="cd03801">
    <property type="entry name" value="GT4_PimA-like"/>
    <property type="match status" value="1"/>
</dbReference>
<evidence type="ECO:0000256" key="2">
    <source>
        <dbReference type="ARBA" id="ARBA00022676"/>
    </source>
</evidence>
<dbReference type="EC" id="2.4.-.-" evidence="4"/>
<gene>
    <name evidence="4" type="primary">epsD_2</name>
    <name evidence="4" type="ORF">Enr13x_21440</name>
</gene>
<dbReference type="OrthoDB" id="232381at2"/>
<dbReference type="Proteomes" id="UP000319004">
    <property type="component" value="Chromosome"/>
</dbReference>
<keyword evidence="5" id="KW-1185">Reference proteome</keyword>
<dbReference type="SUPFAM" id="SSF53756">
    <property type="entry name" value="UDP-Glycosyltransferase/glycogen phosphorylase"/>
    <property type="match status" value="1"/>
</dbReference>
<name>A0A518HNB2_9BACT</name>
<keyword evidence="2 4" id="KW-0328">Glycosyltransferase</keyword>
<dbReference type="EMBL" id="CP037423">
    <property type="protein sequence ID" value="QDV42299.1"/>
    <property type="molecule type" value="Genomic_DNA"/>
</dbReference>
<organism evidence="4 5">
    <name type="scientific">Stieleria neptunia</name>
    <dbReference type="NCBI Taxonomy" id="2527979"/>
    <lineage>
        <taxon>Bacteria</taxon>
        <taxon>Pseudomonadati</taxon>
        <taxon>Planctomycetota</taxon>
        <taxon>Planctomycetia</taxon>
        <taxon>Pirellulales</taxon>
        <taxon>Pirellulaceae</taxon>
        <taxon>Stieleria</taxon>
    </lineage>
</organism>
<dbReference type="PANTHER" id="PTHR12526">
    <property type="entry name" value="GLYCOSYLTRANSFERASE"/>
    <property type="match status" value="1"/>
</dbReference>
<protein>
    <submittedName>
        <fullName evidence="4">Glycosyltransferase EpsD</fullName>
        <ecNumber evidence="4">2.4.-.-</ecNumber>
    </submittedName>
</protein>